<evidence type="ECO:0000259" key="6">
    <source>
        <dbReference type="Pfam" id="PF13860"/>
    </source>
</evidence>
<name>A0A9W6D1J8_9BACT</name>
<accession>A0A9W6D1J8</accession>
<evidence type="ECO:0000256" key="3">
    <source>
        <dbReference type="ARBA" id="ARBA00022795"/>
    </source>
</evidence>
<dbReference type="GO" id="GO:0044781">
    <property type="term" value="P:bacterial-type flagellum organization"/>
    <property type="evidence" value="ECO:0007669"/>
    <property type="project" value="UniProtKB-UniRule"/>
</dbReference>
<feature type="domain" description="FlgD/Vpr Ig-like" evidence="6">
    <location>
        <begin position="107"/>
        <end position="181"/>
    </location>
</feature>
<evidence type="ECO:0000313" key="7">
    <source>
        <dbReference type="EMBL" id="GLI33583.1"/>
    </source>
</evidence>
<keyword evidence="3 5" id="KW-1005">Bacterial flagellum biogenesis</keyword>
<dbReference type="Pfam" id="PF13860">
    <property type="entry name" value="FlgD_ig"/>
    <property type="match status" value="1"/>
</dbReference>
<dbReference type="RefSeq" id="WP_281792665.1">
    <property type="nucleotide sequence ID" value="NZ_BSDR01000001.1"/>
</dbReference>
<proteinExistence type="inferred from homology"/>
<dbReference type="EMBL" id="BSDR01000001">
    <property type="protein sequence ID" value="GLI33583.1"/>
    <property type="molecule type" value="Genomic_DNA"/>
</dbReference>
<dbReference type="Gene3D" id="2.60.40.4070">
    <property type="match status" value="1"/>
</dbReference>
<evidence type="ECO:0000256" key="5">
    <source>
        <dbReference type="RuleBase" id="RU362076"/>
    </source>
</evidence>
<protein>
    <recommendedName>
        <fullName evidence="2 5">Basal-body rod modification protein FlgD</fullName>
    </recommendedName>
</protein>
<organism evidence="7 8">
    <name type="scientific">Desulforhabdus amnigena</name>
    <dbReference type="NCBI Taxonomy" id="40218"/>
    <lineage>
        <taxon>Bacteria</taxon>
        <taxon>Pseudomonadati</taxon>
        <taxon>Thermodesulfobacteriota</taxon>
        <taxon>Syntrophobacteria</taxon>
        <taxon>Syntrophobacterales</taxon>
        <taxon>Syntrophobacteraceae</taxon>
        <taxon>Desulforhabdus</taxon>
    </lineage>
</organism>
<comment type="caution">
    <text evidence="7">The sequence shown here is derived from an EMBL/GenBank/DDBJ whole genome shotgun (WGS) entry which is preliminary data.</text>
</comment>
<comment type="similarity">
    <text evidence="1 5">Belongs to the FlgD family.</text>
</comment>
<reference evidence="7" key="1">
    <citation type="submission" date="2022-12" db="EMBL/GenBank/DDBJ databases">
        <title>Reference genome sequencing for broad-spectrum identification of bacterial and archaeal isolates by mass spectrometry.</title>
        <authorList>
            <person name="Sekiguchi Y."/>
            <person name="Tourlousse D.M."/>
        </authorList>
    </citation>
    <scope>NUCLEOTIDE SEQUENCE</scope>
    <source>
        <strain evidence="7">ASRB1</strain>
    </source>
</reference>
<evidence type="ECO:0000313" key="8">
    <source>
        <dbReference type="Proteomes" id="UP001144372"/>
    </source>
</evidence>
<dbReference type="AlphaFoldDB" id="A0A9W6D1J8"/>
<evidence type="ECO:0000256" key="2">
    <source>
        <dbReference type="ARBA" id="ARBA00016013"/>
    </source>
</evidence>
<evidence type="ECO:0000256" key="1">
    <source>
        <dbReference type="ARBA" id="ARBA00010577"/>
    </source>
</evidence>
<comment type="function">
    <text evidence="4 5">Required for flagellar hook formation. May act as a scaffolding protein.</text>
</comment>
<dbReference type="Pfam" id="PF03963">
    <property type="entry name" value="FlgD"/>
    <property type="match status" value="1"/>
</dbReference>
<evidence type="ECO:0000256" key="4">
    <source>
        <dbReference type="ARBA" id="ARBA00024746"/>
    </source>
</evidence>
<dbReference type="Gene3D" id="2.30.30.910">
    <property type="match status" value="1"/>
</dbReference>
<dbReference type="Proteomes" id="UP001144372">
    <property type="component" value="Unassembled WGS sequence"/>
</dbReference>
<dbReference type="InterPro" id="IPR005648">
    <property type="entry name" value="FlgD"/>
</dbReference>
<dbReference type="InterPro" id="IPR025965">
    <property type="entry name" value="FlgD/Vpr_Ig-like"/>
</dbReference>
<gene>
    <name evidence="7" type="primary">flgD</name>
    <name evidence="7" type="ORF">DAMNIGENAA_10160</name>
</gene>
<keyword evidence="8" id="KW-1185">Reference proteome</keyword>
<sequence length="235" mass="25072">MAITGIESAGSLMGVSQSSAQSETSTGGNRIDMNGFLNLFLTQLENQDPTNPLESYELAAQLAQFSTVEQLSQVNANILKQKDYLTSINYGQMAQLIGRDVVAVDDSIQLTDGETSKSSYELNVSAEVSLKILDDRGTLIRTISLGNQESGTYEVEWDGKNDSGEVVPDGTYHVQVEAVDADGNFTEATQTVSGKIYALSLDQDNPQFIIGGPNGVKVSAGTISEVREMDGSGTV</sequence>